<sequence length="275" mass="30292">MRKTLFLLFAAITTLPFASFGKEIKKSKTKRVPISSTVSLFGNFNSAKFDFATKPDLTTTKTSTVNFGVEVTLDFYVLPHNMYLTTGIRLADASCQVQVGTNVPGLDPQQTYNSYDLTYGHYSIPVRVGKTFKFSKKSDAHFNVFAGGSFGISMLESVSTYGSLVPSSPDGEEVSSGSSTPDFKGSKFYSSADLGFRIAPFNRPNFSFGVMASFDLTKSGQFSSTGYFSNDTKKLRSDYVLQSNPQFFNLMLSVDYTIGKSWKQMLRSAPAMCQK</sequence>
<keyword evidence="3" id="KW-1185">Reference proteome</keyword>
<gene>
    <name evidence="2" type="ORF">DN068_10965</name>
</gene>
<reference evidence="2 3" key="1">
    <citation type="submission" date="2018-06" db="EMBL/GenBank/DDBJ databases">
        <title>Mucibacter soli gen. nov., sp. nov., a new member of the family Chitinophagaceae producing mucin.</title>
        <authorList>
            <person name="Kim M.-K."/>
            <person name="Park S."/>
            <person name="Kim T.-S."/>
            <person name="Joung Y."/>
            <person name="Han J.-H."/>
            <person name="Kim S.B."/>
        </authorList>
    </citation>
    <scope>NUCLEOTIDE SEQUENCE [LARGE SCALE GENOMIC DNA]</scope>
    <source>
        <strain evidence="2 3">R1-15</strain>
    </source>
</reference>
<protein>
    <recommendedName>
        <fullName evidence="4">Outer membrane protein beta-barrel domain-containing protein</fullName>
    </recommendedName>
</protein>
<proteinExistence type="predicted"/>
<organism evidence="2 3">
    <name type="scientific">Taibaiella soli</name>
    <dbReference type="NCBI Taxonomy" id="1649169"/>
    <lineage>
        <taxon>Bacteria</taxon>
        <taxon>Pseudomonadati</taxon>
        <taxon>Bacteroidota</taxon>
        <taxon>Chitinophagia</taxon>
        <taxon>Chitinophagales</taxon>
        <taxon>Chitinophagaceae</taxon>
        <taxon>Taibaiella</taxon>
    </lineage>
</organism>
<evidence type="ECO:0000256" key="1">
    <source>
        <dbReference type="SAM" id="SignalP"/>
    </source>
</evidence>
<dbReference type="Proteomes" id="UP000248745">
    <property type="component" value="Unassembled WGS sequence"/>
</dbReference>
<evidence type="ECO:0000313" key="3">
    <source>
        <dbReference type="Proteomes" id="UP000248745"/>
    </source>
</evidence>
<dbReference type="AlphaFoldDB" id="A0A2W2AY14"/>
<evidence type="ECO:0008006" key="4">
    <source>
        <dbReference type="Google" id="ProtNLM"/>
    </source>
</evidence>
<dbReference type="RefSeq" id="WP_110998956.1">
    <property type="nucleotide sequence ID" value="NZ_QKTW01000016.1"/>
</dbReference>
<feature type="chain" id="PRO_5016024611" description="Outer membrane protein beta-barrel domain-containing protein" evidence="1">
    <location>
        <begin position="19"/>
        <end position="275"/>
    </location>
</feature>
<feature type="signal peptide" evidence="1">
    <location>
        <begin position="1"/>
        <end position="18"/>
    </location>
</feature>
<evidence type="ECO:0000313" key="2">
    <source>
        <dbReference type="EMBL" id="PZF72924.1"/>
    </source>
</evidence>
<comment type="caution">
    <text evidence="2">The sequence shown here is derived from an EMBL/GenBank/DDBJ whole genome shotgun (WGS) entry which is preliminary data.</text>
</comment>
<accession>A0A2W2AY14</accession>
<name>A0A2W2AY14_9BACT</name>
<dbReference type="EMBL" id="QKTW01000016">
    <property type="protein sequence ID" value="PZF72924.1"/>
    <property type="molecule type" value="Genomic_DNA"/>
</dbReference>
<keyword evidence="1" id="KW-0732">Signal</keyword>